<evidence type="ECO:0000313" key="1">
    <source>
        <dbReference type="EMBL" id="THG90876.1"/>
    </source>
</evidence>
<evidence type="ECO:0000313" key="2">
    <source>
        <dbReference type="Proteomes" id="UP000297014"/>
    </source>
</evidence>
<dbReference type="EMBL" id="JALP01000107">
    <property type="protein sequence ID" value="THG90876.1"/>
    <property type="molecule type" value="Genomic_DNA"/>
</dbReference>
<proteinExistence type="predicted"/>
<dbReference type="AlphaFoldDB" id="A0A4S4JZX4"/>
<comment type="caution">
    <text evidence="1">The sequence shown here is derived from an EMBL/GenBank/DDBJ whole genome shotgun (WGS) entry which is preliminary data.</text>
</comment>
<organism evidence="1 2">
    <name type="scientific">Alkalihalobacillus alcalophilus ATCC 27647 = CGMCC 1.3604</name>
    <dbReference type="NCBI Taxonomy" id="1218173"/>
    <lineage>
        <taxon>Bacteria</taxon>
        <taxon>Bacillati</taxon>
        <taxon>Bacillota</taxon>
        <taxon>Bacilli</taxon>
        <taxon>Bacillales</taxon>
        <taxon>Bacillaceae</taxon>
        <taxon>Alkalihalobacillus</taxon>
    </lineage>
</organism>
<name>A0A4S4JZX4_ALKAL</name>
<sequence>MVCGKAVSKCLHLNGAHILNECILIIRLIIGDEIIVIKSEHSENNCAFCSFFLVL</sequence>
<gene>
    <name evidence="1" type="ORF">AJ85_08410</name>
</gene>
<protein>
    <submittedName>
        <fullName evidence="1">Uncharacterized protein</fullName>
    </submittedName>
</protein>
<dbReference type="Proteomes" id="UP000297014">
    <property type="component" value="Unassembled WGS sequence"/>
</dbReference>
<accession>A0A4S4JZX4</accession>
<reference evidence="1 2" key="1">
    <citation type="submission" date="2014-01" db="EMBL/GenBank/DDBJ databases">
        <title>Draft genome sequencing of Bacillus alcalophilus CGMCC 1.3604.</title>
        <authorList>
            <person name="Yang J."/>
            <person name="Diao L."/>
            <person name="Yang S."/>
        </authorList>
    </citation>
    <scope>NUCLEOTIDE SEQUENCE [LARGE SCALE GENOMIC DNA]</scope>
    <source>
        <strain evidence="1 2">CGMCC 1.3604</strain>
    </source>
</reference>